<reference evidence="2 3" key="1">
    <citation type="journal article" date="2015" name="Genome Biol. Evol.">
        <title>Comparative Genomics of a Bacterivorous Green Alga Reveals Evolutionary Causalities and Consequences of Phago-Mixotrophic Mode of Nutrition.</title>
        <authorList>
            <person name="Burns J.A."/>
            <person name="Paasch A."/>
            <person name="Narechania A."/>
            <person name="Kim E."/>
        </authorList>
    </citation>
    <scope>NUCLEOTIDE SEQUENCE [LARGE SCALE GENOMIC DNA]</scope>
    <source>
        <strain evidence="2 3">PLY_AMNH</strain>
    </source>
</reference>
<sequence length="132" mass="13715">MRAGMSPNPDRGAGTQQEEVKRLTLMDRDWEGAIAETDYATQARQDGHGGGTQGVGGGRHGQSRQSSGRAGEARRMASRLLESMDDVGQEAENLWAGEGQGVESVGARSAEVSVGASGSSQSDPVSSLERPG</sequence>
<evidence type="ECO:0000313" key="2">
    <source>
        <dbReference type="EMBL" id="KAK3275623.1"/>
    </source>
</evidence>
<feature type="compositionally biased region" description="Basic and acidic residues" evidence="1">
    <location>
        <begin position="18"/>
        <end position="31"/>
    </location>
</feature>
<feature type="compositionally biased region" description="Gly residues" evidence="1">
    <location>
        <begin position="48"/>
        <end position="60"/>
    </location>
</feature>
<dbReference type="Proteomes" id="UP001190700">
    <property type="component" value="Unassembled WGS sequence"/>
</dbReference>
<keyword evidence="3" id="KW-1185">Reference proteome</keyword>
<comment type="caution">
    <text evidence="2">The sequence shown here is derived from an EMBL/GenBank/DDBJ whole genome shotgun (WGS) entry which is preliminary data.</text>
</comment>
<dbReference type="EMBL" id="LGRX02007113">
    <property type="protein sequence ID" value="KAK3275623.1"/>
    <property type="molecule type" value="Genomic_DNA"/>
</dbReference>
<proteinExistence type="predicted"/>
<protein>
    <submittedName>
        <fullName evidence="2">Uncharacterized protein</fullName>
    </submittedName>
</protein>
<evidence type="ECO:0000313" key="3">
    <source>
        <dbReference type="Proteomes" id="UP001190700"/>
    </source>
</evidence>
<feature type="compositionally biased region" description="Low complexity" evidence="1">
    <location>
        <begin position="104"/>
        <end position="122"/>
    </location>
</feature>
<feature type="region of interest" description="Disordered" evidence="1">
    <location>
        <begin position="1"/>
        <end position="132"/>
    </location>
</feature>
<evidence type="ECO:0000256" key="1">
    <source>
        <dbReference type="SAM" id="MobiDB-lite"/>
    </source>
</evidence>
<accession>A0AAE0GCQ1</accession>
<name>A0AAE0GCQ1_9CHLO</name>
<gene>
    <name evidence="2" type="ORF">CYMTET_16254</name>
</gene>
<dbReference type="AlphaFoldDB" id="A0AAE0GCQ1"/>
<organism evidence="2 3">
    <name type="scientific">Cymbomonas tetramitiformis</name>
    <dbReference type="NCBI Taxonomy" id="36881"/>
    <lineage>
        <taxon>Eukaryota</taxon>
        <taxon>Viridiplantae</taxon>
        <taxon>Chlorophyta</taxon>
        <taxon>Pyramimonadophyceae</taxon>
        <taxon>Pyramimonadales</taxon>
        <taxon>Pyramimonadaceae</taxon>
        <taxon>Cymbomonas</taxon>
    </lineage>
</organism>